<evidence type="ECO:0000256" key="1">
    <source>
        <dbReference type="SAM" id="MobiDB-lite"/>
    </source>
</evidence>
<feature type="compositionally biased region" description="Polar residues" evidence="1">
    <location>
        <begin position="135"/>
        <end position="149"/>
    </location>
</feature>
<organism evidence="2 3">
    <name type="scientific">Diaphorina citri</name>
    <name type="common">Asian citrus psyllid</name>
    <dbReference type="NCBI Taxonomy" id="121845"/>
    <lineage>
        <taxon>Eukaryota</taxon>
        <taxon>Metazoa</taxon>
        <taxon>Ecdysozoa</taxon>
        <taxon>Arthropoda</taxon>
        <taxon>Hexapoda</taxon>
        <taxon>Insecta</taxon>
        <taxon>Pterygota</taxon>
        <taxon>Neoptera</taxon>
        <taxon>Paraneoptera</taxon>
        <taxon>Hemiptera</taxon>
        <taxon>Sternorrhyncha</taxon>
        <taxon>Psylloidea</taxon>
        <taxon>Psyllidae</taxon>
        <taxon>Diaphorininae</taxon>
        <taxon>Diaphorina</taxon>
    </lineage>
</organism>
<name>A0A1S3D1X1_DIACI</name>
<feature type="compositionally biased region" description="Low complexity" evidence="1">
    <location>
        <begin position="275"/>
        <end position="285"/>
    </location>
</feature>
<feature type="compositionally biased region" description="Low complexity" evidence="1">
    <location>
        <begin position="397"/>
        <end position="406"/>
    </location>
</feature>
<dbReference type="AlphaFoldDB" id="A0A1S3D1X1"/>
<dbReference type="Proteomes" id="UP000079169">
    <property type="component" value="Unplaced"/>
</dbReference>
<sequence length="760" mass="85221">MSSLFDRLFKTANCDKKRFGMLYQSFLKSKKRTKYQTEKTYRIKSKSSLIDKSKFLYDIPDSMIFPNTAETDETEENADVFLKEFGELLDTDYYVPENVLLLLGLSHLIENKECETSDQEKQLDPPEKSVDKNKQSTANKISNDKNNSPKLPGKSGSNTENSLTTTTQKKTNNFTEILNEINSLKRKFNISNDTPGTSNQKLKTMKLNNEISNNMKSPSPKPNIVNKSQLSHSSSISPKNAPSGNFEGPKDAPKETSSPSPSDELEIVFCEPQNKKSTSNKNNLNRPKSKVEHSETNVKKRPLHTGEANVNSRNNNNLNRPKSKVEHSKTNVKKRPLHTGEANVSSRNNLPKPVLNIIGKQSLNSQSQSEKDKSGSSPILKPFAAVSQLFNSLNNNHHVSHNINKNDSLSNRKQSNQIDSKTLLHSKKLPNKKKRLQRTKDTISPNLLETQPNPWWLPGGNNFDEQVNENAFNTPTMAPMLFSSPTHQIDNYQCQTDFSKDLCTTISSNSPELPISVAEKMQDTAPDKQPKNIMDNHSSSDVTSPGQSGIDSVVKSETQCSDTPENNQENASPSPSNSNNRRPLIFLKDPSLLLKEPETPFSHEKTVLSNVENRTLTPRDESNFPACLSEVLERSGNSPRPTTEETSITSTSVPLEVQKSMLIESVRCNNPPSLNTNSKDSSPTVGVPNKILRRTLEFNEEIMKLLSSQKSQLEQLMEIEEPCHKCMRANEILFRPDLTAEQKVGLLQTIHKPKTIDRLI</sequence>
<evidence type="ECO:0000313" key="3">
    <source>
        <dbReference type="RefSeq" id="XP_008471656.1"/>
    </source>
</evidence>
<reference evidence="3" key="1">
    <citation type="submission" date="2025-08" db="UniProtKB">
        <authorList>
            <consortium name="RefSeq"/>
        </authorList>
    </citation>
    <scope>IDENTIFICATION</scope>
</reference>
<feature type="compositionally biased region" description="Low complexity" evidence="1">
    <location>
        <begin position="157"/>
        <end position="171"/>
    </location>
</feature>
<feature type="region of interest" description="Disordered" evidence="1">
    <location>
        <begin position="522"/>
        <end position="583"/>
    </location>
</feature>
<keyword evidence="2" id="KW-1185">Reference proteome</keyword>
<dbReference type="KEGG" id="dci:103508857"/>
<evidence type="ECO:0000313" key="2">
    <source>
        <dbReference type="Proteomes" id="UP000079169"/>
    </source>
</evidence>
<feature type="region of interest" description="Disordered" evidence="1">
    <location>
        <begin position="397"/>
        <end position="437"/>
    </location>
</feature>
<feature type="compositionally biased region" description="Low complexity" evidence="1">
    <location>
        <begin position="309"/>
        <end position="320"/>
    </location>
</feature>
<feature type="compositionally biased region" description="Polar residues" evidence="1">
    <location>
        <begin position="225"/>
        <end position="243"/>
    </location>
</feature>
<feature type="region of interest" description="Disordered" evidence="1">
    <location>
        <begin position="114"/>
        <end position="171"/>
    </location>
</feature>
<dbReference type="GeneID" id="103508857"/>
<feature type="compositionally biased region" description="Basic residues" evidence="1">
    <location>
        <begin position="424"/>
        <end position="437"/>
    </location>
</feature>
<gene>
    <name evidence="3" type="primary">LOC103508857</name>
</gene>
<feature type="compositionally biased region" description="Polar residues" evidence="1">
    <location>
        <begin position="535"/>
        <end position="563"/>
    </location>
</feature>
<dbReference type="PaxDb" id="121845-A0A1S3D1X1"/>
<dbReference type="RefSeq" id="XP_008471656.1">
    <property type="nucleotide sequence ID" value="XM_008473434.3"/>
</dbReference>
<feature type="compositionally biased region" description="Low complexity" evidence="1">
    <location>
        <begin position="564"/>
        <end position="583"/>
    </location>
</feature>
<proteinExistence type="predicted"/>
<feature type="region of interest" description="Disordered" evidence="1">
    <location>
        <begin position="211"/>
        <end position="352"/>
    </location>
</feature>
<accession>A0A1S3D1X1</accession>
<feature type="compositionally biased region" description="Basic and acidic residues" evidence="1">
    <location>
        <begin position="114"/>
        <end position="134"/>
    </location>
</feature>
<feature type="compositionally biased region" description="Polar residues" evidence="1">
    <location>
        <begin position="407"/>
        <end position="420"/>
    </location>
</feature>
<protein>
    <submittedName>
        <fullName evidence="3">Uncharacterized protein</fullName>
    </submittedName>
</protein>
<feature type="compositionally biased region" description="Basic and acidic residues" evidence="1">
    <location>
        <begin position="289"/>
        <end position="298"/>
    </location>
</feature>